<dbReference type="SMART" id="SM00344">
    <property type="entry name" value="HTH_ASNC"/>
    <property type="match status" value="1"/>
</dbReference>
<dbReference type="InterPro" id="IPR000485">
    <property type="entry name" value="AsnC-type_HTH_dom"/>
</dbReference>
<keyword evidence="2" id="KW-0238">DNA-binding</keyword>
<dbReference type="GO" id="GO:0043200">
    <property type="term" value="P:response to amino acid"/>
    <property type="evidence" value="ECO:0007669"/>
    <property type="project" value="TreeGrafter"/>
</dbReference>
<protein>
    <submittedName>
        <fullName evidence="5">AsnC family transcriptional regulator</fullName>
    </submittedName>
</protein>
<keyword evidence="1" id="KW-0805">Transcription regulation</keyword>
<dbReference type="InterPro" id="IPR011991">
    <property type="entry name" value="ArsR-like_HTH"/>
</dbReference>
<dbReference type="InterPro" id="IPR019888">
    <property type="entry name" value="Tscrpt_reg_AsnC-like"/>
</dbReference>
<dbReference type="Proteomes" id="UP000240542">
    <property type="component" value="Unassembled WGS sequence"/>
</dbReference>
<dbReference type="PANTHER" id="PTHR30154:SF54">
    <property type="entry name" value="POSSIBLE TRANSCRIPTIONAL REGULATORY PROTEIN (PROBABLY LRP_ASNC-FAMILY)"/>
    <property type="match status" value="1"/>
</dbReference>
<proteinExistence type="predicted"/>
<dbReference type="InterPro" id="IPR036390">
    <property type="entry name" value="WH_DNA-bd_sf"/>
</dbReference>
<dbReference type="Gene3D" id="3.30.70.920">
    <property type="match status" value="1"/>
</dbReference>
<reference evidence="5 6" key="1">
    <citation type="submission" date="2018-03" db="EMBL/GenBank/DDBJ databases">
        <title>Genomic Encyclopedia of Archaeal and Bacterial Type Strains, Phase II (KMG-II): from individual species to whole genera.</title>
        <authorList>
            <person name="Goeker M."/>
        </authorList>
    </citation>
    <scope>NUCLEOTIDE SEQUENCE [LARGE SCALE GENOMIC DNA]</scope>
    <source>
        <strain evidence="5 6">DSM 45312</strain>
    </source>
</reference>
<dbReference type="InterPro" id="IPR036388">
    <property type="entry name" value="WH-like_DNA-bd_sf"/>
</dbReference>
<gene>
    <name evidence="5" type="ORF">CLV63_12366</name>
</gene>
<dbReference type="RefSeq" id="WP_106585920.1">
    <property type="nucleotide sequence ID" value="NZ_PYGA01000023.1"/>
</dbReference>
<comment type="caution">
    <text evidence="5">The sequence shown here is derived from an EMBL/GenBank/DDBJ whole genome shotgun (WGS) entry which is preliminary data.</text>
</comment>
<evidence type="ECO:0000256" key="2">
    <source>
        <dbReference type="ARBA" id="ARBA00023125"/>
    </source>
</evidence>
<evidence type="ECO:0000256" key="3">
    <source>
        <dbReference type="ARBA" id="ARBA00023163"/>
    </source>
</evidence>
<dbReference type="GO" id="GO:0043565">
    <property type="term" value="F:sequence-specific DNA binding"/>
    <property type="evidence" value="ECO:0007669"/>
    <property type="project" value="InterPro"/>
</dbReference>
<feature type="domain" description="HTH asnC-type" evidence="4">
    <location>
        <begin position="7"/>
        <end position="68"/>
    </location>
</feature>
<dbReference type="PRINTS" id="PR00033">
    <property type="entry name" value="HTHASNC"/>
</dbReference>
<dbReference type="PANTHER" id="PTHR30154">
    <property type="entry name" value="LEUCINE-RESPONSIVE REGULATORY PROTEIN"/>
    <property type="match status" value="1"/>
</dbReference>
<evidence type="ECO:0000256" key="1">
    <source>
        <dbReference type="ARBA" id="ARBA00023015"/>
    </source>
</evidence>
<evidence type="ECO:0000313" key="6">
    <source>
        <dbReference type="Proteomes" id="UP000240542"/>
    </source>
</evidence>
<dbReference type="EMBL" id="PYGA01000023">
    <property type="protein sequence ID" value="PSK90237.1"/>
    <property type="molecule type" value="Genomic_DNA"/>
</dbReference>
<keyword evidence="3" id="KW-0804">Transcription</keyword>
<evidence type="ECO:0000313" key="5">
    <source>
        <dbReference type="EMBL" id="PSK90237.1"/>
    </source>
</evidence>
<dbReference type="Pfam" id="PF01037">
    <property type="entry name" value="AsnC_trans_reg"/>
    <property type="match status" value="1"/>
</dbReference>
<keyword evidence="6" id="KW-1185">Reference proteome</keyword>
<organism evidence="5 6">
    <name type="scientific">Murinocardiopsis flavida</name>
    <dbReference type="NCBI Taxonomy" id="645275"/>
    <lineage>
        <taxon>Bacteria</taxon>
        <taxon>Bacillati</taxon>
        <taxon>Actinomycetota</taxon>
        <taxon>Actinomycetes</taxon>
        <taxon>Streptosporangiales</taxon>
        <taxon>Nocardiopsidaceae</taxon>
        <taxon>Murinocardiopsis</taxon>
    </lineage>
</organism>
<evidence type="ECO:0000259" key="4">
    <source>
        <dbReference type="PROSITE" id="PS50956"/>
    </source>
</evidence>
<dbReference type="InterPro" id="IPR011008">
    <property type="entry name" value="Dimeric_a/b-barrel"/>
</dbReference>
<dbReference type="GO" id="GO:0005829">
    <property type="term" value="C:cytosol"/>
    <property type="evidence" value="ECO:0007669"/>
    <property type="project" value="TreeGrafter"/>
</dbReference>
<dbReference type="OrthoDB" id="4411089at2"/>
<dbReference type="SUPFAM" id="SSF54909">
    <property type="entry name" value="Dimeric alpha+beta barrel"/>
    <property type="match status" value="1"/>
</dbReference>
<name>A0A2P8CZ75_9ACTN</name>
<accession>A0A2P8CZ75</accession>
<dbReference type="PROSITE" id="PS50956">
    <property type="entry name" value="HTH_ASNC_2"/>
    <property type="match status" value="1"/>
</dbReference>
<dbReference type="SUPFAM" id="SSF46785">
    <property type="entry name" value="Winged helix' DNA-binding domain"/>
    <property type="match status" value="1"/>
</dbReference>
<dbReference type="CDD" id="cd00090">
    <property type="entry name" value="HTH_ARSR"/>
    <property type="match status" value="1"/>
</dbReference>
<sequence>MPQNLRLDPVDLEILRRLQNDARTTNRELAAGVGIAPSTCLDRVNRMREAGAILGHTLRVDPAMLGRPIQAFLAIQVQPHRRPLVEPLVAHILAQPETRAVYHLSGPDDFLALVAAEGVAALQRLVLDELTARSEVTRVQTMLVFQGWDGGPLLPPAPAGQPVP</sequence>
<dbReference type="AlphaFoldDB" id="A0A2P8CZ75"/>
<dbReference type="Pfam" id="PF13412">
    <property type="entry name" value="HTH_24"/>
    <property type="match status" value="1"/>
</dbReference>
<dbReference type="Gene3D" id="1.10.10.10">
    <property type="entry name" value="Winged helix-like DNA-binding domain superfamily/Winged helix DNA-binding domain"/>
    <property type="match status" value="1"/>
</dbReference>
<dbReference type="InterPro" id="IPR019887">
    <property type="entry name" value="Tscrpt_reg_AsnC/Lrp_C"/>
</dbReference>